<evidence type="ECO:0000313" key="1">
    <source>
        <dbReference type="EMBL" id="GFN97145.1"/>
    </source>
</evidence>
<keyword evidence="2" id="KW-1185">Reference proteome</keyword>
<dbReference type="AlphaFoldDB" id="A0AAV3ZD06"/>
<evidence type="ECO:0000313" key="2">
    <source>
        <dbReference type="Proteomes" id="UP000735302"/>
    </source>
</evidence>
<name>A0AAV3ZD06_9GAST</name>
<sequence length="84" mass="9532">MKAFKRDLSKIIQCLASTNVPVSTDSKPAPAPLRVKGLCPQTLAEQPVPWWEQPRHQTVHDYIFSKSRIQAARLSNQPQYFMGP</sequence>
<accession>A0AAV3ZD06</accession>
<proteinExistence type="predicted"/>
<organism evidence="1 2">
    <name type="scientific">Plakobranchus ocellatus</name>
    <dbReference type="NCBI Taxonomy" id="259542"/>
    <lineage>
        <taxon>Eukaryota</taxon>
        <taxon>Metazoa</taxon>
        <taxon>Spiralia</taxon>
        <taxon>Lophotrochozoa</taxon>
        <taxon>Mollusca</taxon>
        <taxon>Gastropoda</taxon>
        <taxon>Heterobranchia</taxon>
        <taxon>Euthyneura</taxon>
        <taxon>Panpulmonata</taxon>
        <taxon>Sacoglossa</taxon>
        <taxon>Placobranchoidea</taxon>
        <taxon>Plakobranchidae</taxon>
        <taxon>Plakobranchus</taxon>
    </lineage>
</organism>
<dbReference type="EMBL" id="BLXT01002730">
    <property type="protein sequence ID" value="GFN97145.1"/>
    <property type="molecule type" value="Genomic_DNA"/>
</dbReference>
<reference evidence="1 2" key="1">
    <citation type="journal article" date="2021" name="Elife">
        <title>Chloroplast acquisition without the gene transfer in kleptoplastic sea slugs, Plakobranchus ocellatus.</title>
        <authorList>
            <person name="Maeda T."/>
            <person name="Takahashi S."/>
            <person name="Yoshida T."/>
            <person name="Shimamura S."/>
            <person name="Takaki Y."/>
            <person name="Nagai Y."/>
            <person name="Toyoda A."/>
            <person name="Suzuki Y."/>
            <person name="Arimoto A."/>
            <person name="Ishii H."/>
            <person name="Satoh N."/>
            <person name="Nishiyama T."/>
            <person name="Hasebe M."/>
            <person name="Maruyama T."/>
            <person name="Minagawa J."/>
            <person name="Obokata J."/>
            <person name="Shigenobu S."/>
        </authorList>
    </citation>
    <scope>NUCLEOTIDE SEQUENCE [LARGE SCALE GENOMIC DNA]</scope>
</reference>
<dbReference type="Proteomes" id="UP000735302">
    <property type="component" value="Unassembled WGS sequence"/>
</dbReference>
<protein>
    <submittedName>
        <fullName evidence="1">Uncharacterized protein</fullName>
    </submittedName>
</protein>
<comment type="caution">
    <text evidence="1">The sequence shown here is derived from an EMBL/GenBank/DDBJ whole genome shotgun (WGS) entry which is preliminary data.</text>
</comment>
<gene>
    <name evidence="1" type="ORF">PoB_002365100</name>
</gene>